<keyword evidence="3" id="KW-1185">Reference proteome</keyword>
<protein>
    <submittedName>
        <fullName evidence="2">Uncharacterized protein</fullName>
    </submittedName>
</protein>
<evidence type="ECO:0000313" key="2">
    <source>
        <dbReference type="EMBL" id="KAK3605183.1"/>
    </source>
</evidence>
<dbReference type="AlphaFoldDB" id="A0AAE0T8K4"/>
<feature type="chain" id="PRO_5042062091" evidence="1">
    <location>
        <begin position="22"/>
        <end position="84"/>
    </location>
</feature>
<reference evidence="2" key="1">
    <citation type="journal article" date="2021" name="Genome Biol. Evol.">
        <title>A High-Quality Reference Genome for a Parasitic Bivalve with Doubly Uniparental Inheritance (Bivalvia: Unionida).</title>
        <authorList>
            <person name="Smith C.H."/>
        </authorList>
    </citation>
    <scope>NUCLEOTIDE SEQUENCE</scope>
    <source>
        <strain evidence="2">CHS0354</strain>
    </source>
</reference>
<accession>A0AAE0T8K4</accession>
<feature type="signal peptide" evidence="1">
    <location>
        <begin position="1"/>
        <end position="21"/>
    </location>
</feature>
<proteinExistence type="predicted"/>
<comment type="caution">
    <text evidence="2">The sequence shown here is derived from an EMBL/GenBank/DDBJ whole genome shotgun (WGS) entry which is preliminary data.</text>
</comment>
<evidence type="ECO:0000256" key="1">
    <source>
        <dbReference type="SAM" id="SignalP"/>
    </source>
</evidence>
<reference evidence="2" key="3">
    <citation type="submission" date="2023-05" db="EMBL/GenBank/DDBJ databases">
        <authorList>
            <person name="Smith C.H."/>
        </authorList>
    </citation>
    <scope>NUCLEOTIDE SEQUENCE</scope>
    <source>
        <strain evidence="2">CHS0354</strain>
        <tissue evidence="2">Mantle</tissue>
    </source>
</reference>
<dbReference type="Proteomes" id="UP001195483">
    <property type="component" value="Unassembled WGS sequence"/>
</dbReference>
<reference evidence="2" key="2">
    <citation type="journal article" date="2021" name="Genome Biol. Evol.">
        <title>Developing a high-quality reference genome for a parasitic bivalve with doubly uniparental inheritance (Bivalvia: Unionida).</title>
        <authorList>
            <person name="Smith C.H."/>
        </authorList>
    </citation>
    <scope>NUCLEOTIDE SEQUENCE</scope>
    <source>
        <strain evidence="2">CHS0354</strain>
        <tissue evidence="2">Mantle</tissue>
    </source>
</reference>
<name>A0AAE0T8K4_9BIVA</name>
<gene>
    <name evidence="2" type="ORF">CHS0354_012990</name>
</gene>
<evidence type="ECO:0000313" key="3">
    <source>
        <dbReference type="Proteomes" id="UP001195483"/>
    </source>
</evidence>
<sequence>MNLNIILATAIICLQKEYILADSEKSRACRSSKFRCQFQNKMRRLRDFGRTIDPTSRIIVNALNNVQLGTEQQDNSLQTELPLH</sequence>
<keyword evidence="1" id="KW-0732">Signal</keyword>
<dbReference type="EMBL" id="JAEAOA010000786">
    <property type="protein sequence ID" value="KAK3605183.1"/>
    <property type="molecule type" value="Genomic_DNA"/>
</dbReference>
<feature type="non-terminal residue" evidence="2">
    <location>
        <position position="84"/>
    </location>
</feature>
<organism evidence="2 3">
    <name type="scientific">Potamilus streckersoni</name>
    <dbReference type="NCBI Taxonomy" id="2493646"/>
    <lineage>
        <taxon>Eukaryota</taxon>
        <taxon>Metazoa</taxon>
        <taxon>Spiralia</taxon>
        <taxon>Lophotrochozoa</taxon>
        <taxon>Mollusca</taxon>
        <taxon>Bivalvia</taxon>
        <taxon>Autobranchia</taxon>
        <taxon>Heteroconchia</taxon>
        <taxon>Palaeoheterodonta</taxon>
        <taxon>Unionida</taxon>
        <taxon>Unionoidea</taxon>
        <taxon>Unionidae</taxon>
        <taxon>Ambleminae</taxon>
        <taxon>Lampsilini</taxon>
        <taxon>Potamilus</taxon>
    </lineage>
</organism>